<dbReference type="KEGG" id="cpf:CPF_0069"/>
<name>A0A0H2YRR4_CLOP1</name>
<dbReference type="PROSITE" id="PS51372">
    <property type="entry name" value="PRD_2"/>
    <property type="match status" value="2"/>
</dbReference>
<gene>
    <name evidence="3" type="ordered locus">CPF_0069</name>
</gene>
<dbReference type="Gene3D" id="2.30.24.10">
    <property type="entry name" value="CAT RNA-binding domain"/>
    <property type="match status" value="1"/>
</dbReference>
<dbReference type="AlphaFoldDB" id="A0A0H2YRR4"/>
<accession>A0A0H2YRR4</accession>
<keyword evidence="4" id="KW-1185">Reference proteome</keyword>
<dbReference type="HOGENOM" id="CLU_078802_0_0_9"/>
<dbReference type="Proteomes" id="UP000001823">
    <property type="component" value="Chromosome"/>
</dbReference>
<dbReference type="GO" id="GO:0003723">
    <property type="term" value="F:RNA binding"/>
    <property type="evidence" value="ECO:0007669"/>
    <property type="project" value="InterPro"/>
</dbReference>
<evidence type="ECO:0000259" key="2">
    <source>
        <dbReference type="PROSITE" id="PS51372"/>
    </source>
</evidence>
<reference evidence="3 4" key="1">
    <citation type="journal article" date="2006" name="Genome Res.">
        <title>Skewed genomic variability in strains of the toxigenic bacterial pathogen, Clostridium perfringens.</title>
        <authorList>
            <person name="Myers G.S."/>
            <person name="Rasko D.A."/>
            <person name="Cheung J.K."/>
            <person name="Ravel J."/>
            <person name="Seshadri R."/>
            <person name="Deboy R.T."/>
            <person name="Ren Q."/>
            <person name="Varga J."/>
            <person name="Awad M.M."/>
            <person name="Brinkac L.M."/>
            <person name="Daugherty S.C."/>
            <person name="Haft D.H."/>
            <person name="Dodson R.J."/>
            <person name="Madupu R."/>
            <person name="Nelson W.C."/>
            <person name="Rosovitz M.J."/>
            <person name="Sullivan S.A."/>
            <person name="Khouri H."/>
            <person name="Dimitrov G.I."/>
            <person name="Watkins K.L."/>
            <person name="Mulligan S."/>
            <person name="Benton J."/>
            <person name="Radune D."/>
            <person name="Fisher D.J."/>
            <person name="Atkins H.S."/>
            <person name="Hiscox T."/>
            <person name="Jost B.H."/>
            <person name="Billington S.J."/>
            <person name="Songer J.G."/>
            <person name="McClane B.A."/>
            <person name="Titball R.W."/>
            <person name="Rood J.I."/>
            <person name="Melville S.B."/>
            <person name="Paulsen I.T."/>
        </authorList>
    </citation>
    <scope>NUCLEOTIDE SEQUENCE [LARGE SCALE GENOMIC DNA]</scope>
    <source>
        <strain evidence="4">ATCC 13124 / DSM 756 / JCM 1290 / NCIMB 6125 / NCTC 8237 / S 107 / Type A</strain>
    </source>
</reference>
<evidence type="ECO:0000313" key="3">
    <source>
        <dbReference type="EMBL" id="ABG83638.1"/>
    </source>
</evidence>
<keyword evidence="1" id="KW-0677">Repeat</keyword>
<evidence type="ECO:0000256" key="1">
    <source>
        <dbReference type="ARBA" id="ARBA00022737"/>
    </source>
</evidence>
<dbReference type="eggNOG" id="COG3711">
    <property type="taxonomic scope" value="Bacteria"/>
</dbReference>
<dbReference type="STRING" id="195103.CPF_0069"/>
<dbReference type="PANTHER" id="PTHR30185:SF16">
    <property type="entry name" value="PROTEIN GLCT"/>
    <property type="match status" value="1"/>
</dbReference>
<dbReference type="InterPro" id="IPR036634">
    <property type="entry name" value="PRD_sf"/>
</dbReference>
<feature type="domain" description="PRD" evidence="2">
    <location>
        <begin position="180"/>
        <end position="282"/>
    </location>
</feature>
<dbReference type="Gene3D" id="1.10.1790.10">
    <property type="entry name" value="PRD domain"/>
    <property type="match status" value="2"/>
</dbReference>
<sequence length="282" mass="32470">MIKKTEKAYEVKRAFNNNIVLVDDDEKEIILFAKGIGFNCKKGSIIPENTNIEKIFTIQDENNIANFRRVVGSNDEKFIAFCEELILEISRDFSEELNEIIHIGLIDHISFAIERMKKGEILRNPFLVEIETLYPKEFEAATKMVKKLEDFTGVSIVDDEIGFIAMHIHSARTTGKISHTIKFTYIANTAVEYIEDAFNIEVDRTSLSYARFISHLRFAIERLINNTPVKNELLSIIKLKYPESFKVAEEIGKAINEDFSLEVAEDEIGYLALHVERIRKNE</sequence>
<dbReference type="InterPro" id="IPR036650">
    <property type="entry name" value="CAT_RNA-bd_dom_sf"/>
</dbReference>
<dbReference type="PaxDb" id="195103-CPF_0069"/>
<protein>
    <submittedName>
        <fullName evidence="3">Transcription antiterminator</fullName>
    </submittedName>
</protein>
<dbReference type="Pfam" id="PF03123">
    <property type="entry name" value="CAT_RBD"/>
    <property type="match status" value="1"/>
</dbReference>
<dbReference type="SMART" id="SM01061">
    <property type="entry name" value="CAT_RBD"/>
    <property type="match status" value="1"/>
</dbReference>
<dbReference type="EMBL" id="CP000246">
    <property type="protein sequence ID" value="ABG83638.1"/>
    <property type="molecule type" value="Genomic_DNA"/>
</dbReference>
<organism evidence="3 4">
    <name type="scientific">Clostridium perfringens (strain ATCC 13124 / DSM 756 / JCM 1290 / NCIMB 6125 / NCTC 8237 / Type A)</name>
    <dbReference type="NCBI Taxonomy" id="195103"/>
    <lineage>
        <taxon>Bacteria</taxon>
        <taxon>Bacillati</taxon>
        <taxon>Bacillota</taxon>
        <taxon>Clostridia</taxon>
        <taxon>Eubacteriales</taxon>
        <taxon>Clostridiaceae</taxon>
        <taxon>Clostridium</taxon>
    </lineage>
</organism>
<dbReference type="InterPro" id="IPR011608">
    <property type="entry name" value="PRD"/>
</dbReference>
<dbReference type="GeneID" id="93000623"/>
<dbReference type="InterPro" id="IPR050661">
    <property type="entry name" value="BglG_antiterminators"/>
</dbReference>
<dbReference type="PANTHER" id="PTHR30185">
    <property type="entry name" value="CRYPTIC BETA-GLUCOSIDE BGL OPERON ANTITERMINATOR"/>
    <property type="match status" value="1"/>
</dbReference>
<dbReference type="GO" id="GO:0006355">
    <property type="term" value="P:regulation of DNA-templated transcription"/>
    <property type="evidence" value="ECO:0007669"/>
    <property type="project" value="InterPro"/>
</dbReference>
<dbReference type="Pfam" id="PF00874">
    <property type="entry name" value="PRD"/>
    <property type="match status" value="2"/>
</dbReference>
<evidence type="ECO:0000313" key="4">
    <source>
        <dbReference type="Proteomes" id="UP000001823"/>
    </source>
</evidence>
<dbReference type="InterPro" id="IPR004341">
    <property type="entry name" value="CAT_RNA-bd_dom"/>
</dbReference>
<feature type="domain" description="PRD" evidence="2">
    <location>
        <begin position="73"/>
        <end position="178"/>
    </location>
</feature>
<dbReference type="SUPFAM" id="SSF63520">
    <property type="entry name" value="PTS-regulatory domain, PRD"/>
    <property type="match status" value="2"/>
</dbReference>
<dbReference type="RefSeq" id="WP_003460620.1">
    <property type="nucleotide sequence ID" value="NC_008261.1"/>
</dbReference>
<dbReference type="SUPFAM" id="SSF50151">
    <property type="entry name" value="SacY-like RNA-binding domain"/>
    <property type="match status" value="1"/>
</dbReference>
<proteinExistence type="predicted"/>